<feature type="transmembrane region" description="Helical" evidence="8">
    <location>
        <begin position="163"/>
        <end position="183"/>
    </location>
</feature>
<dbReference type="SUPFAM" id="SSF103473">
    <property type="entry name" value="MFS general substrate transporter"/>
    <property type="match status" value="1"/>
</dbReference>
<feature type="transmembrane region" description="Helical" evidence="8">
    <location>
        <begin position="213"/>
        <end position="238"/>
    </location>
</feature>
<dbReference type="CDD" id="cd17320">
    <property type="entry name" value="MFS_MdfA_MDR_like"/>
    <property type="match status" value="1"/>
</dbReference>
<dbReference type="KEGG" id="fer:FNB15_10805"/>
<keyword evidence="11" id="KW-1185">Reference proteome</keyword>
<evidence type="ECO:0000256" key="4">
    <source>
        <dbReference type="ARBA" id="ARBA00022475"/>
    </source>
</evidence>
<keyword evidence="5 8" id="KW-0812">Transmembrane</keyword>
<dbReference type="InterPro" id="IPR011701">
    <property type="entry name" value="MFS"/>
</dbReference>
<dbReference type="AlphaFoldDB" id="A0A516H1S1"/>
<dbReference type="OrthoDB" id="9800416at2"/>
<feature type="transmembrane region" description="Helical" evidence="8">
    <location>
        <begin position="374"/>
        <end position="393"/>
    </location>
</feature>
<keyword evidence="4" id="KW-1003">Cell membrane</keyword>
<evidence type="ECO:0000256" key="6">
    <source>
        <dbReference type="ARBA" id="ARBA00022989"/>
    </source>
</evidence>
<evidence type="ECO:0000256" key="2">
    <source>
        <dbReference type="ARBA" id="ARBA00006236"/>
    </source>
</evidence>
<feature type="domain" description="Major facilitator superfamily (MFS) profile" evidence="9">
    <location>
        <begin position="11"/>
        <end position="397"/>
    </location>
</feature>
<sequence length="400" mass="41903">MSAPPVRIQPSVFILVAMSALGPLALNIFLPSMPGLAKELSVDYGTVQLTLTLFLVGLGMAQLIYGPISDRWGRRPVLLWGLGIYCVGSIACALAPSIFWLMLGRGLQAIGGCAGLVLGRAIVRDLYERDRAAAMIGYVTMAMSLAPMLSPALGGYLDTLFGWRTSFAFCSLAGVAIFVWVSLTLPETLAQRGLGEGAGALLRGYGELLRSPVFCGYVLQTAFTSGVFFAFIAGAPFVVVTVMGHPASDYGLWFIVVSLGYLTGNFFTGRFAVRLGVDRMLACGAIVQLFGTGALALTSWLGALSLPGIFLPMTVVALSNGLVLPNGIAGAISVNPRMAGAAAGLSGALQMTTGAIAAMLVGNGQDHDPSQYPMIWTMLGCGILSLLVFVLAAKFRTSRP</sequence>
<protein>
    <recommendedName>
        <fullName evidence="8">Bcr/CflA family efflux transporter</fullName>
    </recommendedName>
</protein>
<name>A0A516H1S1_9PROT</name>
<evidence type="ECO:0000256" key="3">
    <source>
        <dbReference type="ARBA" id="ARBA00022448"/>
    </source>
</evidence>
<comment type="similarity">
    <text evidence="2 8">Belongs to the major facilitator superfamily. Bcr/CmlA family.</text>
</comment>
<feature type="transmembrane region" description="Helical" evidence="8">
    <location>
        <begin position="45"/>
        <end position="65"/>
    </location>
</feature>
<evidence type="ECO:0000259" key="9">
    <source>
        <dbReference type="PROSITE" id="PS50850"/>
    </source>
</evidence>
<dbReference type="InterPro" id="IPR020846">
    <property type="entry name" value="MFS_dom"/>
</dbReference>
<feature type="transmembrane region" description="Helical" evidence="8">
    <location>
        <begin position="250"/>
        <end position="268"/>
    </location>
</feature>
<feature type="transmembrane region" description="Helical" evidence="8">
    <location>
        <begin position="135"/>
        <end position="157"/>
    </location>
</feature>
<keyword evidence="3 8" id="KW-0813">Transport</keyword>
<dbReference type="InterPro" id="IPR050189">
    <property type="entry name" value="MFS_Efflux_Transporters"/>
</dbReference>
<dbReference type="InterPro" id="IPR036259">
    <property type="entry name" value="MFS_trans_sf"/>
</dbReference>
<keyword evidence="6 8" id="KW-1133">Transmembrane helix</keyword>
<comment type="subcellular location">
    <subcellularLocation>
        <location evidence="8">Cell inner membrane</location>
        <topology evidence="8">Multi-pass membrane protein</topology>
    </subcellularLocation>
    <subcellularLocation>
        <location evidence="1">Cell membrane</location>
        <topology evidence="1">Multi-pass membrane protein</topology>
    </subcellularLocation>
</comment>
<feature type="transmembrane region" description="Helical" evidence="8">
    <location>
        <begin position="341"/>
        <end position="362"/>
    </location>
</feature>
<evidence type="ECO:0000313" key="10">
    <source>
        <dbReference type="EMBL" id="QDO97729.1"/>
    </source>
</evidence>
<feature type="transmembrane region" description="Helical" evidence="8">
    <location>
        <begin position="106"/>
        <end position="123"/>
    </location>
</feature>
<dbReference type="PANTHER" id="PTHR43124">
    <property type="entry name" value="PURINE EFFLUX PUMP PBUE"/>
    <property type="match status" value="1"/>
</dbReference>
<dbReference type="NCBIfam" id="TIGR00710">
    <property type="entry name" value="efflux_Bcr_CflA"/>
    <property type="match status" value="1"/>
</dbReference>
<evidence type="ECO:0000256" key="7">
    <source>
        <dbReference type="ARBA" id="ARBA00023136"/>
    </source>
</evidence>
<dbReference type="EMBL" id="CP041636">
    <property type="protein sequence ID" value="QDO97729.1"/>
    <property type="molecule type" value="Genomic_DNA"/>
</dbReference>
<evidence type="ECO:0000256" key="8">
    <source>
        <dbReference type="RuleBase" id="RU365088"/>
    </source>
</evidence>
<dbReference type="Pfam" id="PF07690">
    <property type="entry name" value="MFS_1"/>
    <property type="match status" value="1"/>
</dbReference>
<gene>
    <name evidence="10" type="ORF">FNB15_10805</name>
</gene>
<evidence type="ECO:0000256" key="1">
    <source>
        <dbReference type="ARBA" id="ARBA00004651"/>
    </source>
</evidence>
<reference evidence="10 11" key="1">
    <citation type="submission" date="2019-07" db="EMBL/GenBank/DDBJ databases">
        <title>Genome sequencing for Ferrovibrio sp. K5.</title>
        <authorList>
            <person name="Park S.-J."/>
        </authorList>
    </citation>
    <scope>NUCLEOTIDE SEQUENCE [LARGE SCALE GENOMIC DNA]</scope>
    <source>
        <strain evidence="10 11">K5</strain>
    </source>
</reference>
<accession>A0A516H1S1</accession>
<organism evidence="10 11">
    <name type="scientific">Ferrovibrio terrae</name>
    <dbReference type="NCBI Taxonomy" id="2594003"/>
    <lineage>
        <taxon>Bacteria</taxon>
        <taxon>Pseudomonadati</taxon>
        <taxon>Pseudomonadota</taxon>
        <taxon>Alphaproteobacteria</taxon>
        <taxon>Rhodospirillales</taxon>
        <taxon>Rhodospirillaceae</taxon>
        <taxon>Ferrovibrio</taxon>
    </lineage>
</organism>
<feature type="transmembrane region" description="Helical" evidence="8">
    <location>
        <begin position="280"/>
        <end position="303"/>
    </location>
</feature>
<keyword evidence="8" id="KW-0997">Cell inner membrane</keyword>
<dbReference type="Proteomes" id="UP000317496">
    <property type="component" value="Chromosome"/>
</dbReference>
<dbReference type="PROSITE" id="PS50850">
    <property type="entry name" value="MFS"/>
    <property type="match status" value="1"/>
</dbReference>
<feature type="transmembrane region" description="Helical" evidence="8">
    <location>
        <begin position="77"/>
        <end position="100"/>
    </location>
</feature>
<proteinExistence type="inferred from homology"/>
<evidence type="ECO:0000313" key="11">
    <source>
        <dbReference type="Proteomes" id="UP000317496"/>
    </source>
</evidence>
<dbReference type="GO" id="GO:1990961">
    <property type="term" value="P:xenobiotic detoxification by transmembrane export across the plasma membrane"/>
    <property type="evidence" value="ECO:0007669"/>
    <property type="project" value="InterPro"/>
</dbReference>
<dbReference type="Gene3D" id="1.20.1720.10">
    <property type="entry name" value="Multidrug resistance protein D"/>
    <property type="match status" value="1"/>
</dbReference>
<dbReference type="RefSeq" id="WP_144068710.1">
    <property type="nucleotide sequence ID" value="NZ_CP041636.1"/>
</dbReference>
<dbReference type="GO" id="GO:0042910">
    <property type="term" value="F:xenobiotic transmembrane transporter activity"/>
    <property type="evidence" value="ECO:0007669"/>
    <property type="project" value="InterPro"/>
</dbReference>
<dbReference type="GO" id="GO:0005886">
    <property type="term" value="C:plasma membrane"/>
    <property type="evidence" value="ECO:0007669"/>
    <property type="project" value="UniProtKB-SubCell"/>
</dbReference>
<dbReference type="PANTHER" id="PTHR43124:SF3">
    <property type="entry name" value="CHLORAMPHENICOL EFFLUX PUMP RV0191"/>
    <property type="match status" value="1"/>
</dbReference>
<feature type="transmembrane region" description="Helical" evidence="8">
    <location>
        <begin position="309"/>
        <end position="329"/>
    </location>
</feature>
<evidence type="ECO:0000256" key="5">
    <source>
        <dbReference type="ARBA" id="ARBA00022692"/>
    </source>
</evidence>
<dbReference type="InterPro" id="IPR004812">
    <property type="entry name" value="Efflux_drug-R_Bcr/CmlA"/>
</dbReference>
<dbReference type="PRINTS" id="PR01036">
    <property type="entry name" value="TCRTETB"/>
</dbReference>
<feature type="transmembrane region" description="Helical" evidence="8">
    <location>
        <begin position="12"/>
        <end position="33"/>
    </location>
</feature>
<keyword evidence="7 8" id="KW-0472">Membrane</keyword>